<evidence type="ECO:0000313" key="1">
    <source>
        <dbReference type="EMBL" id="KAI2384028.1"/>
    </source>
</evidence>
<protein>
    <submittedName>
        <fullName evidence="1">Uncharacterized protein</fullName>
    </submittedName>
</protein>
<reference evidence="1" key="1">
    <citation type="journal article" date="2022" name="bioRxiv">
        <title>Population genetic analysis of Ophidiomyces ophidiicola, the causative agent of snake fungal disease, indicates recent introductions to the USA.</title>
        <authorList>
            <person name="Ladner J.T."/>
            <person name="Palmer J.M."/>
            <person name="Ettinger C.L."/>
            <person name="Stajich J.E."/>
            <person name="Farrell T.M."/>
            <person name="Glorioso B.M."/>
            <person name="Lawson B."/>
            <person name="Price S.J."/>
            <person name="Stengle A.G."/>
            <person name="Grear D.A."/>
            <person name="Lorch J.M."/>
        </authorList>
    </citation>
    <scope>NUCLEOTIDE SEQUENCE</scope>
    <source>
        <strain evidence="1">NWHC 24266-5</strain>
    </source>
</reference>
<dbReference type="EMBL" id="JALBCA010000080">
    <property type="protein sequence ID" value="KAI2384028.1"/>
    <property type="molecule type" value="Genomic_DNA"/>
</dbReference>
<gene>
    <name evidence="1" type="ORF">LOY88_004921</name>
</gene>
<name>A0ACB8UUA7_9EURO</name>
<accession>A0ACB8UUA7</accession>
<comment type="caution">
    <text evidence="1">The sequence shown here is derived from an EMBL/GenBank/DDBJ whole genome shotgun (WGS) entry which is preliminary data.</text>
</comment>
<sequence length="296" mass="33035">MVTRTNGNLVDGTDHSISTRNDPSLLNDSESLESMLPSKVLCTSDAAERATKELLLSNLENFIAVGVLEPFTGSQDFSKSMKSPDYPLTEVDLLEQAAWIRTIPLENNGDPERSAVRVYVLPEDIGRAVVPRSSVPLHRALKVVMSKLNVSSGAWDGHVTPFSKPLLQPSEEDESLFYIFNTLESPAPNPNSVCDPWARTVMEDVLAGSTNSDENFSLVGLKTLLYPYQRRSAALMIQKEYAPGEFLDPRLREFRGPTGHIYYYDKEEGIVTRHPRLYSGVRGGEFLPHFQVYLGR</sequence>
<proteinExistence type="predicted"/>
<organism evidence="1">
    <name type="scientific">Ophidiomyces ophidiicola</name>
    <dbReference type="NCBI Taxonomy" id="1387563"/>
    <lineage>
        <taxon>Eukaryota</taxon>
        <taxon>Fungi</taxon>
        <taxon>Dikarya</taxon>
        <taxon>Ascomycota</taxon>
        <taxon>Pezizomycotina</taxon>
        <taxon>Eurotiomycetes</taxon>
        <taxon>Eurotiomycetidae</taxon>
        <taxon>Onygenales</taxon>
        <taxon>Onygenaceae</taxon>
        <taxon>Ophidiomyces</taxon>
    </lineage>
</organism>